<evidence type="ECO:0000256" key="1">
    <source>
        <dbReference type="SAM" id="Phobius"/>
    </source>
</evidence>
<gene>
    <name evidence="3" type="ORF">JR050_16000</name>
</gene>
<feature type="transmembrane region" description="Helical" evidence="1">
    <location>
        <begin position="73"/>
        <end position="92"/>
    </location>
</feature>
<dbReference type="PIRSF" id="PIRSF019083">
    <property type="entry name" value="UCP019083_VanZ"/>
    <property type="match status" value="1"/>
</dbReference>
<reference evidence="3 4" key="1">
    <citation type="submission" date="2021-02" db="EMBL/GenBank/DDBJ databases">
        <title>Bacillus sp. RD4P76, an endophyte from a halophyte.</title>
        <authorList>
            <person name="Sun J.-Q."/>
        </authorList>
    </citation>
    <scope>NUCLEOTIDE SEQUENCE [LARGE SCALE GENOMIC DNA]</scope>
    <source>
        <strain evidence="3 4">RD4P76</strain>
    </source>
</reference>
<keyword evidence="4" id="KW-1185">Reference proteome</keyword>
<organism evidence="3 4">
    <name type="scientific">Bacillus suaedaesalsae</name>
    <dbReference type="NCBI Taxonomy" id="2810349"/>
    <lineage>
        <taxon>Bacteria</taxon>
        <taxon>Bacillati</taxon>
        <taxon>Bacillota</taxon>
        <taxon>Bacilli</taxon>
        <taxon>Bacillales</taxon>
        <taxon>Bacillaceae</taxon>
        <taxon>Bacillus</taxon>
    </lineage>
</organism>
<accession>A0ABS2DL01</accession>
<feature type="domain" description="VanZ-like" evidence="2">
    <location>
        <begin position="8"/>
        <end position="156"/>
    </location>
</feature>
<keyword evidence="1" id="KW-0472">Membrane</keyword>
<evidence type="ECO:0000313" key="3">
    <source>
        <dbReference type="EMBL" id="MBM6619172.1"/>
    </source>
</evidence>
<sequence>MKYKILIWLPVVVIASIIFWFSDQPYQEQDVKPFLGDFINEKWIEGSFDWVQFDYAGYEVSTEKLGGTAFVEFFIRKGAHFGIFFLLGFFTYRALIQTLLKRRITTGFISSIVFVFIYAVQDELHQHFTGNRTPLIHDVGIDTIGGIVGISLYMLFNHCNPKQ</sequence>
<dbReference type="Proteomes" id="UP001518925">
    <property type="component" value="Unassembled WGS sequence"/>
</dbReference>
<feature type="transmembrane region" description="Helical" evidence="1">
    <location>
        <begin position="135"/>
        <end position="156"/>
    </location>
</feature>
<keyword evidence="1" id="KW-1133">Transmembrane helix</keyword>
<dbReference type="InterPro" id="IPR016747">
    <property type="entry name" value="Phosphotransbutyrylase"/>
</dbReference>
<feature type="transmembrane region" description="Helical" evidence="1">
    <location>
        <begin position="5"/>
        <end position="22"/>
    </location>
</feature>
<dbReference type="Pfam" id="PF04892">
    <property type="entry name" value="VanZ"/>
    <property type="match status" value="1"/>
</dbReference>
<dbReference type="InterPro" id="IPR006976">
    <property type="entry name" value="VanZ-like"/>
</dbReference>
<dbReference type="NCBIfam" id="NF037970">
    <property type="entry name" value="vanZ_1"/>
    <property type="match status" value="1"/>
</dbReference>
<keyword evidence="1" id="KW-0812">Transmembrane</keyword>
<feature type="transmembrane region" description="Helical" evidence="1">
    <location>
        <begin position="104"/>
        <end position="120"/>
    </location>
</feature>
<name>A0ABS2DL01_9BACI</name>
<protein>
    <submittedName>
        <fullName evidence="3">VanZ family protein</fullName>
    </submittedName>
</protein>
<dbReference type="EMBL" id="JAFELM010000039">
    <property type="protein sequence ID" value="MBM6619172.1"/>
    <property type="molecule type" value="Genomic_DNA"/>
</dbReference>
<evidence type="ECO:0000259" key="2">
    <source>
        <dbReference type="Pfam" id="PF04892"/>
    </source>
</evidence>
<comment type="caution">
    <text evidence="3">The sequence shown here is derived from an EMBL/GenBank/DDBJ whole genome shotgun (WGS) entry which is preliminary data.</text>
</comment>
<proteinExistence type="predicted"/>
<evidence type="ECO:0000313" key="4">
    <source>
        <dbReference type="Proteomes" id="UP001518925"/>
    </source>
</evidence>
<dbReference type="RefSeq" id="WP_204204525.1">
    <property type="nucleotide sequence ID" value="NZ_JAFELM010000039.1"/>
</dbReference>